<evidence type="ECO:0000313" key="5">
    <source>
        <dbReference type="Proteomes" id="UP001443914"/>
    </source>
</evidence>
<accession>A0AAW1NBN3</accession>
<organism evidence="4 5">
    <name type="scientific">Saponaria officinalis</name>
    <name type="common">Common soapwort</name>
    <name type="synonym">Lychnis saponaria</name>
    <dbReference type="NCBI Taxonomy" id="3572"/>
    <lineage>
        <taxon>Eukaryota</taxon>
        <taxon>Viridiplantae</taxon>
        <taxon>Streptophyta</taxon>
        <taxon>Embryophyta</taxon>
        <taxon>Tracheophyta</taxon>
        <taxon>Spermatophyta</taxon>
        <taxon>Magnoliopsida</taxon>
        <taxon>eudicotyledons</taxon>
        <taxon>Gunneridae</taxon>
        <taxon>Pentapetalae</taxon>
        <taxon>Caryophyllales</taxon>
        <taxon>Caryophyllaceae</taxon>
        <taxon>Caryophylleae</taxon>
        <taxon>Saponaria</taxon>
    </lineage>
</organism>
<comment type="caution">
    <text evidence="4">The sequence shown here is derived from an EMBL/GenBank/DDBJ whole genome shotgun (WGS) entry which is preliminary data.</text>
</comment>
<dbReference type="PANTHER" id="PTHR33142">
    <property type="entry name" value="CYCLIN-DEPENDENT PROTEIN KINASE INHIBITOR SMR13"/>
    <property type="match status" value="1"/>
</dbReference>
<proteinExistence type="predicted"/>
<keyword evidence="2" id="KW-0131">Cell cycle</keyword>
<keyword evidence="5" id="KW-1185">Reference proteome</keyword>
<sequence length="79" mass="8949">MEVIIDQKGYDYDSSYACMTPKDDDCRIPVADAPPPPPKKSRSARKADPPINGYFNTPDLELIFKKLSHYSRHNNACYA</sequence>
<dbReference type="GO" id="GO:0005634">
    <property type="term" value="C:nucleus"/>
    <property type="evidence" value="ECO:0007669"/>
    <property type="project" value="TreeGrafter"/>
</dbReference>
<keyword evidence="1" id="KW-0649">Protein kinase inhibitor</keyword>
<dbReference type="AlphaFoldDB" id="A0AAW1NBN3"/>
<gene>
    <name evidence="4" type="ORF">RND81_01G013800</name>
</gene>
<dbReference type="EMBL" id="JBDFQZ010000001">
    <property type="protein sequence ID" value="KAK9755267.1"/>
    <property type="molecule type" value="Genomic_DNA"/>
</dbReference>
<feature type="region of interest" description="Disordered" evidence="3">
    <location>
        <begin position="29"/>
        <end position="52"/>
    </location>
</feature>
<dbReference type="GO" id="GO:0004860">
    <property type="term" value="F:protein kinase inhibitor activity"/>
    <property type="evidence" value="ECO:0007669"/>
    <property type="project" value="UniProtKB-KW"/>
</dbReference>
<evidence type="ECO:0000256" key="3">
    <source>
        <dbReference type="SAM" id="MobiDB-lite"/>
    </source>
</evidence>
<dbReference type="Proteomes" id="UP001443914">
    <property type="component" value="Unassembled WGS sequence"/>
</dbReference>
<protein>
    <submittedName>
        <fullName evidence="4">Uncharacterized protein</fullName>
    </submittedName>
</protein>
<name>A0AAW1NBN3_SAPOF</name>
<dbReference type="GO" id="GO:0032875">
    <property type="term" value="P:regulation of DNA endoreduplication"/>
    <property type="evidence" value="ECO:0007669"/>
    <property type="project" value="InterPro"/>
</dbReference>
<evidence type="ECO:0000256" key="2">
    <source>
        <dbReference type="ARBA" id="ARBA00023306"/>
    </source>
</evidence>
<dbReference type="InterPro" id="IPR040389">
    <property type="entry name" value="SMR"/>
</dbReference>
<reference evidence="4" key="1">
    <citation type="submission" date="2024-03" db="EMBL/GenBank/DDBJ databases">
        <title>WGS assembly of Saponaria officinalis var. Norfolk2.</title>
        <authorList>
            <person name="Jenkins J."/>
            <person name="Shu S."/>
            <person name="Grimwood J."/>
            <person name="Barry K."/>
            <person name="Goodstein D."/>
            <person name="Schmutz J."/>
            <person name="Leebens-Mack J."/>
            <person name="Osbourn A."/>
        </authorList>
    </citation>
    <scope>NUCLEOTIDE SEQUENCE [LARGE SCALE GENOMIC DNA]</scope>
    <source>
        <strain evidence="4">JIC</strain>
    </source>
</reference>
<evidence type="ECO:0000256" key="1">
    <source>
        <dbReference type="ARBA" id="ARBA00023013"/>
    </source>
</evidence>
<dbReference type="PANTHER" id="PTHR33142:SF15">
    <property type="entry name" value="CYCLIN-DEPENDENT PROTEIN KINASE INHIBITOR SMR4"/>
    <property type="match status" value="1"/>
</dbReference>
<evidence type="ECO:0000313" key="4">
    <source>
        <dbReference type="EMBL" id="KAK9755267.1"/>
    </source>
</evidence>